<protein>
    <submittedName>
        <fullName evidence="5">Dual specificity phosphatase</fullName>
    </submittedName>
</protein>
<feature type="non-terminal residue" evidence="5">
    <location>
        <position position="1"/>
    </location>
</feature>
<dbReference type="InterPro" id="IPR000340">
    <property type="entry name" value="Dual-sp_phosphatase_cat-dom"/>
</dbReference>
<dbReference type="GO" id="GO:0004721">
    <property type="term" value="F:phosphoprotein phosphatase activity"/>
    <property type="evidence" value="ECO:0007669"/>
    <property type="project" value="UniProtKB-KW"/>
</dbReference>
<name>A0A146KGA6_9EUKA</name>
<dbReference type="PROSITE" id="PS00383">
    <property type="entry name" value="TYR_PHOSPHATASE_1"/>
    <property type="match status" value="1"/>
</dbReference>
<dbReference type="PROSITE" id="PS50054">
    <property type="entry name" value="TYR_PHOSPHATASE_DUAL"/>
    <property type="match status" value="1"/>
</dbReference>
<dbReference type="Gene3D" id="3.90.190.10">
    <property type="entry name" value="Protein tyrosine phosphatase superfamily"/>
    <property type="match status" value="1"/>
</dbReference>
<keyword evidence="2" id="KW-0904">Protein phosphatase</keyword>
<dbReference type="PROSITE" id="PS50056">
    <property type="entry name" value="TYR_PHOSPHATASE_2"/>
    <property type="match status" value="1"/>
</dbReference>
<dbReference type="SMART" id="SM00195">
    <property type="entry name" value="DSPc"/>
    <property type="match status" value="1"/>
</dbReference>
<dbReference type="InterPro" id="IPR020422">
    <property type="entry name" value="TYR_PHOSPHATASE_DUAL_dom"/>
</dbReference>
<evidence type="ECO:0000313" key="5">
    <source>
        <dbReference type="EMBL" id="JAP94914.1"/>
    </source>
</evidence>
<dbReference type="PANTHER" id="PTHR46381:SF2">
    <property type="entry name" value="MAP KINASE PHOSPHATASE"/>
    <property type="match status" value="1"/>
</dbReference>
<reference evidence="5" key="1">
    <citation type="submission" date="2015-07" db="EMBL/GenBank/DDBJ databases">
        <title>Adaptation to a free-living lifestyle via gene acquisitions in the diplomonad Trepomonas sp. PC1.</title>
        <authorList>
            <person name="Xu F."/>
            <person name="Jerlstrom-Hultqvist J."/>
            <person name="Kolisko M."/>
            <person name="Simpson A.G.B."/>
            <person name="Roger A.J."/>
            <person name="Svard S.G."/>
            <person name="Andersson J.O."/>
        </authorList>
    </citation>
    <scope>NUCLEOTIDE SEQUENCE</scope>
    <source>
        <strain evidence="5">PC1</strain>
    </source>
</reference>
<keyword evidence="1" id="KW-0378">Hydrolase</keyword>
<organism evidence="5">
    <name type="scientific">Trepomonas sp. PC1</name>
    <dbReference type="NCBI Taxonomy" id="1076344"/>
    <lineage>
        <taxon>Eukaryota</taxon>
        <taxon>Metamonada</taxon>
        <taxon>Diplomonadida</taxon>
        <taxon>Hexamitidae</taxon>
        <taxon>Hexamitinae</taxon>
        <taxon>Trepomonas</taxon>
    </lineage>
</organism>
<dbReference type="SUPFAM" id="SSF52799">
    <property type="entry name" value="(Phosphotyrosine protein) phosphatases II"/>
    <property type="match status" value="1"/>
</dbReference>
<dbReference type="CDD" id="cd14498">
    <property type="entry name" value="DSP"/>
    <property type="match status" value="1"/>
</dbReference>
<dbReference type="InterPro" id="IPR016130">
    <property type="entry name" value="Tyr_Pase_AS"/>
</dbReference>
<dbReference type="EMBL" id="GDID01001692">
    <property type="protein sequence ID" value="JAP94914.1"/>
    <property type="molecule type" value="Transcribed_RNA"/>
</dbReference>
<evidence type="ECO:0000259" key="3">
    <source>
        <dbReference type="PROSITE" id="PS50054"/>
    </source>
</evidence>
<sequence>LSQHNLLLIDALNISFQPDQLEKQQSIKCLIDQMILNQTGIIPLFHKKLQPPVNSLSDSESSSDYFMATEAQRQKISQPAFSTKVNIALDLDQAQPPCLQNLHSSKSSVTIRSIPTTKRLKQMKIDAHSKTMTKICDNLFLGGILPANDHEQLKQNKICNILNLIGDLQPEPKFADLNNMILFLKDSASENIQGVLLECFEFIQNSLSRNKAVLVHCQQGISRSATVVIAYLMLANDLTYVEAYAHVRNLRPIVSPNLGFIFQLVDWWRQRHYNLENQNTCKLIKKKFFIRDIQPLSEILKQTSDPAILDAVKSQMFHASSTPRGDLQLTVYVLVKTQRFFLFKVMGFKQFDPRFLYLVTGFDEAFVVIGQNLISEQLQPEIDMEVTDCELSKFSAQSRNSGTFSLSQSDFEDDFDDYGQISQEMKIGLSKQLKLMRKFELLTKNVNVYSQSQLMDIISYQQHSQKEKVEKLLDKLGFDAEDVLFAEQSDLDQFKVGAW</sequence>
<evidence type="ECO:0000256" key="1">
    <source>
        <dbReference type="ARBA" id="ARBA00022801"/>
    </source>
</evidence>
<dbReference type="InterPro" id="IPR000387">
    <property type="entry name" value="Tyr_Pase_dom"/>
</dbReference>
<dbReference type="PANTHER" id="PTHR46381">
    <property type="entry name" value="MKPA PROTEIN"/>
    <property type="match status" value="1"/>
</dbReference>
<evidence type="ECO:0000259" key="4">
    <source>
        <dbReference type="PROSITE" id="PS50056"/>
    </source>
</evidence>
<dbReference type="Pfam" id="PF00782">
    <property type="entry name" value="DSPc"/>
    <property type="match status" value="1"/>
</dbReference>
<evidence type="ECO:0000256" key="2">
    <source>
        <dbReference type="ARBA" id="ARBA00022912"/>
    </source>
</evidence>
<dbReference type="InterPro" id="IPR029021">
    <property type="entry name" value="Prot-tyrosine_phosphatase-like"/>
</dbReference>
<feature type="domain" description="Tyrosine specific protein phosphatases" evidence="4">
    <location>
        <begin position="197"/>
        <end position="252"/>
    </location>
</feature>
<accession>A0A146KGA6</accession>
<proteinExistence type="predicted"/>
<dbReference type="AlphaFoldDB" id="A0A146KGA6"/>
<feature type="domain" description="Tyrosine-protein phosphatase" evidence="3">
    <location>
        <begin position="131"/>
        <end position="273"/>
    </location>
</feature>
<gene>
    <name evidence="5" type="ORF">TPC1_12256</name>
</gene>